<evidence type="ECO:0000313" key="1">
    <source>
        <dbReference type="EMBL" id="KIJ97653.1"/>
    </source>
</evidence>
<evidence type="ECO:0000313" key="2">
    <source>
        <dbReference type="Proteomes" id="UP000054477"/>
    </source>
</evidence>
<accession>A0A0C9X8C7</accession>
<reference evidence="2" key="2">
    <citation type="submission" date="2015-01" db="EMBL/GenBank/DDBJ databases">
        <title>Evolutionary Origins and Diversification of the Mycorrhizal Mutualists.</title>
        <authorList>
            <consortium name="DOE Joint Genome Institute"/>
            <consortium name="Mycorrhizal Genomics Consortium"/>
            <person name="Kohler A."/>
            <person name="Kuo A."/>
            <person name="Nagy L.G."/>
            <person name="Floudas D."/>
            <person name="Copeland A."/>
            <person name="Barry K.W."/>
            <person name="Cichocki N."/>
            <person name="Veneault-Fourrey C."/>
            <person name="LaButti K."/>
            <person name="Lindquist E.A."/>
            <person name="Lipzen A."/>
            <person name="Lundell T."/>
            <person name="Morin E."/>
            <person name="Murat C."/>
            <person name="Riley R."/>
            <person name="Ohm R."/>
            <person name="Sun H."/>
            <person name="Tunlid A."/>
            <person name="Henrissat B."/>
            <person name="Grigoriev I.V."/>
            <person name="Hibbett D.S."/>
            <person name="Martin F."/>
        </authorList>
    </citation>
    <scope>NUCLEOTIDE SEQUENCE [LARGE SCALE GENOMIC DNA]</scope>
    <source>
        <strain evidence="2">LaAM-08-1</strain>
    </source>
</reference>
<dbReference type="HOGENOM" id="CLU_2961124_0_0_1"/>
<protein>
    <submittedName>
        <fullName evidence="1">Uncharacterized protein</fullName>
    </submittedName>
</protein>
<dbReference type="AlphaFoldDB" id="A0A0C9X8C7"/>
<name>A0A0C9X8C7_9AGAR</name>
<gene>
    <name evidence="1" type="ORF">K443DRAFT_681363</name>
</gene>
<reference evidence="1 2" key="1">
    <citation type="submission" date="2014-04" db="EMBL/GenBank/DDBJ databases">
        <authorList>
            <consortium name="DOE Joint Genome Institute"/>
            <person name="Kuo A."/>
            <person name="Kohler A."/>
            <person name="Nagy L.G."/>
            <person name="Floudas D."/>
            <person name="Copeland A."/>
            <person name="Barry K.W."/>
            <person name="Cichocki N."/>
            <person name="Veneault-Fourrey C."/>
            <person name="LaButti K."/>
            <person name="Lindquist E.A."/>
            <person name="Lipzen A."/>
            <person name="Lundell T."/>
            <person name="Morin E."/>
            <person name="Murat C."/>
            <person name="Sun H."/>
            <person name="Tunlid A."/>
            <person name="Henrissat B."/>
            <person name="Grigoriev I.V."/>
            <person name="Hibbett D.S."/>
            <person name="Martin F."/>
            <person name="Nordberg H.P."/>
            <person name="Cantor M.N."/>
            <person name="Hua S.X."/>
        </authorList>
    </citation>
    <scope>NUCLEOTIDE SEQUENCE [LARGE SCALE GENOMIC DNA]</scope>
    <source>
        <strain evidence="1 2">LaAM-08-1</strain>
    </source>
</reference>
<dbReference type="Proteomes" id="UP000054477">
    <property type="component" value="Unassembled WGS sequence"/>
</dbReference>
<dbReference type="EMBL" id="KN838687">
    <property type="protein sequence ID" value="KIJ97653.1"/>
    <property type="molecule type" value="Genomic_DNA"/>
</dbReference>
<organism evidence="1 2">
    <name type="scientific">Laccaria amethystina LaAM-08-1</name>
    <dbReference type="NCBI Taxonomy" id="1095629"/>
    <lineage>
        <taxon>Eukaryota</taxon>
        <taxon>Fungi</taxon>
        <taxon>Dikarya</taxon>
        <taxon>Basidiomycota</taxon>
        <taxon>Agaricomycotina</taxon>
        <taxon>Agaricomycetes</taxon>
        <taxon>Agaricomycetidae</taxon>
        <taxon>Agaricales</taxon>
        <taxon>Agaricineae</taxon>
        <taxon>Hydnangiaceae</taxon>
        <taxon>Laccaria</taxon>
    </lineage>
</organism>
<proteinExistence type="predicted"/>
<sequence length="59" mass="6806">MKILELVRRKTMLALPRASPDLQTTFYTNHDCFTEAAIESLHMTFLDFIPHPRTSTLQG</sequence>
<keyword evidence="2" id="KW-1185">Reference proteome</keyword>